<name>A0A392VTT9_9FABA</name>
<dbReference type="AlphaFoldDB" id="A0A392VTT9"/>
<evidence type="ECO:0000256" key="1">
    <source>
        <dbReference type="SAM" id="MobiDB-lite"/>
    </source>
</evidence>
<sequence>RAQASPGEEHAELNFTTEHAYN</sequence>
<organism evidence="2 3">
    <name type="scientific">Trifolium medium</name>
    <dbReference type="NCBI Taxonomy" id="97028"/>
    <lineage>
        <taxon>Eukaryota</taxon>
        <taxon>Viridiplantae</taxon>
        <taxon>Streptophyta</taxon>
        <taxon>Embryophyta</taxon>
        <taxon>Tracheophyta</taxon>
        <taxon>Spermatophyta</taxon>
        <taxon>Magnoliopsida</taxon>
        <taxon>eudicotyledons</taxon>
        <taxon>Gunneridae</taxon>
        <taxon>Pentapetalae</taxon>
        <taxon>rosids</taxon>
        <taxon>fabids</taxon>
        <taxon>Fabales</taxon>
        <taxon>Fabaceae</taxon>
        <taxon>Papilionoideae</taxon>
        <taxon>50 kb inversion clade</taxon>
        <taxon>NPAAA clade</taxon>
        <taxon>Hologalegina</taxon>
        <taxon>IRL clade</taxon>
        <taxon>Trifolieae</taxon>
        <taxon>Trifolium</taxon>
    </lineage>
</organism>
<evidence type="ECO:0000313" key="3">
    <source>
        <dbReference type="Proteomes" id="UP000265520"/>
    </source>
</evidence>
<proteinExistence type="predicted"/>
<feature type="region of interest" description="Disordered" evidence="1">
    <location>
        <begin position="1"/>
        <end position="22"/>
    </location>
</feature>
<dbReference type="EMBL" id="LXQA011256314">
    <property type="protein sequence ID" value="MCI90862.1"/>
    <property type="molecule type" value="Genomic_DNA"/>
</dbReference>
<comment type="caution">
    <text evidence="2">The sequence shown here is derived from an EMBL/GenBank/DDBJ whole genome shotgun (WGS) entry which is preliminary data.</text>
</comment>
<feature type="non-terminal residue" evidence="2">
    <location>
        <position position="1"/>
    </location>
</feature>
<evidence type="ECO:0000313" key="2">
    <source>
        <dbReference type="EMBL" id="MCI90862.1"/>
    </source>
</evidence>
<dbReference type="Proteomes" id="UP000265520">
    <property type="component" value="Unassembled WGS sequence"/>
</dbReference>
<reference evidence="2 3" key="1">
    <citation type="journal article" date="2018" name="Front. Plant Sci.">
        <title>Red Clover (Trifolium pratense) and Zigzag Clover (T. medium) - A Picture of Genomic Similarities and Differences.</title>
        <authorList>
            <person name="Dluhosova J."/>
            <person name="Istvanek J."/>
            <person name="Nedelnik J."/>
            <person name="Repkova J."/>
        </authorList>
    </citation>
    <scope>NUCLEOTIDE SEQUENCE [LARGE SCALE GENOMIC DNA]</scope>
    <source>
        <strain evidence="3">cv. 10/8</strain>
        <tissue evidence="2">Leaf</tissue>
    </source>
</reference>
<keyword evidence="3" id="KW-1185">Reference proteome</keyword>
<protein>
    <submittedName>
        <fullName evidence="2">Uncharacterized protein</fullName>
    </submittedName>
</protein>
<accession>A0A392VTT9</accession>